<protein>
    <submittedName>
        <fullName evidence="1">Uncharacterized protein</fullName>
    </submittedName>
</protein>
<dbReference type="KEGG" id="rlc:K227x_51750"/>
<proteinExistence type="predicted"/>
<dbReference type="AlphaFoldDB" id="A0A517NHZ4"/>
<reference evidence="1 2" key="1">
    <citation type="submission" date="2019-02" db="EMBL/GenBank/DDBJ databases">
        <title>Deep-cultivation of Planctomycetes and their phenomic and genomic characterization uncovers novel biology.</title>
        <authorList>
            <person name="Wiegand S."/>
            <person name="Jogler M."/>
            <person name="Boedeker C."/>
            <person name="Pinto D."/>
            <person name="Vollmers J."/>
            <person name="Rivas-Marin E."/>
            <person name="Kohn T."/>
            <person name="Peeters S.H."/>
            <person name="Heuer A."/>
            <person name="Rast P."/>
            <person name="Oberbeckmann S."/>
            <person name="Bunk B."/>
            <person name="Jeske O."/>
            <person name="Meyerdierks A."/>
            <person name="Storesund J.E."/>
            <person name="Kallscheuer N."/>
            <person name="Luecker S."/>
            <person name="Lage O.M."/>
            <person name="Pohl T."/>
            <person name="Merkel B.J."/>
            <person name="Hornburger P."/>
            <person name="Mueller R.-W."/>
            <person name="Bruemmer F."/>
            <person name="Labrenz M."/>
            <person name="Spormann A.M."/>
            <person name="Op den Camp H."/>
            <person name="Overmann J."/>
            <person name="Amann R."/>
            <person name="Jetten M.S.M."/>
            <person name="Mascher T."/>
            <person name="Medema M.H."/>
            <person name="Devos D.P."/>
            <person name="Kaster A.-K."/>
            <person name="Ovreas L."/>
            <person name="Rohde M."/>
            <person name="Galperin M.Y."/>
            <person name="Jogler C."/>
        </authorList>
    </citation>
    <scope>NUCLEOTIDE SEQUENCE [LARGE SCALE GENOMIC DNA]</scope>
    <source>
        <strain evidence="1 2">K22_7</strain>
    </source>
</reference>
<evidence type="ECO:0000313" key="1">
    <source>
        <dbReference type="EMBL" id="QDT06759.1"/>
    </source>
</evidence>
<keyword evidence="2" id="KW-1185">Reference proteome</keyword>
<gene>
    <name evidence="1" type="ORF">K227x_51750</name>
</gene>
<organism evidence="1 2">
    <name type="scientific">Rubripirellula lacrimiformis</name>
    <dbReference type="NCBI Taxonomy" id="1930273"/>
    <lineage>
        <taxon>Bacteria</taxon>
        <taxon>Pseudomonadati</taxon>
        <taxon>Planctomycetota</taxon>
        <taxon>Planctomycetia</taxon>
        <taxon>Pirellulales</taxon>
        <taxon>Pirellulaceae</taxon>
        <taxon>Rubripirellula</taxon>
    </lineage>
</organism>
<name>A0A517NHZ4_9BACT</name>
<evidence type="ECO:0000313" key="2">
    <source>
        <dbReference type="Proteomes" id="UP000318538"/>
    </source>
</evidence>
<dbReference type="EMBL" id="CP036525">
    <property type="protein sequence ID" value="QDT06759.1"/>
    <property type="molecule type" value="Genomic_DNA"/>
</dbReference>
<sequence length="85" mass="9174">MESRGCVRACEGRGPECAVTFENEPQAAENEKTPIARGEGENALSARASRRTAAVSKNVWVAGGWGNGRERNIGPMITPENYHTD</sequence>
<accession>A0A517NHZ4</accession>
<dbReference type="Proteomes" id="UP000318538">
    <property type="component" value="Chromosome"/>
</dbReference>